<keyword evidence="2" id="KW-0238">DNA-binding</keyword>
<dbReference type="Gene3D" id="1.10.443.10">
    <property type="entry name" value="Intergrase catalytic core"/>
    <property type="match status" value="1"/>
</dbReference>
<dbReference type="CDD" id="cd01189">
    <property type="entry name" value="INT_ICEBs1_C_like"/>
    <property type="match status" value="1"/>
</dbReference>
<dbReference type="KEGG" id="lfe:LAF_0657"/>
<protein>
    <submittedName>
        <fullName evidence="5">Integrase</fullName>
    </submittedName>
</protein>
<name>A0ABF7R276_LIMF3</name>
<dbReference type="InterPro" id="IPR013762">
    <property type="entry name" value="Integrase-like_cat_sf"/>
</dbReference>
<proteinExistence type="inferred from homology"/>
<dbReference type="GO" id="GO:0003677">
    <property type="term" value="F:DNA binding"/>
    <property type="evidence" value="ECO:0007669"/>
    <property type="project" value="UniProtKB-KW"/>
</dbReference>
<reference evidence="5 6" key="1">
    <citation type="journal article" date="2008" name="DNA Res.">
        <title>Comparative genome analysis of Lactobacillus reuteri and Lactobacillus fermentum reveal a genomic island for reuterin and cobalamin production.</title>
        <authorList>
            <person name="Morita H."/>
            <person name="Toh H."/>
            <person name="Fukuda S."/>
            <person name="Horikawa H."/>
            <person name="Oshima K."/>
            <person name="Suzuki T."/>
            <person name="Murakami M."/>
            <person name="Hisamatsu S."/>
            <person name="Kato Y."/>
            <person name="Takizawa T."/>
            <person name="Fukuoka H."/>
            <person name="Yoshimura T."/>
            <person name="Itoh K."/>
            <person name="O'Sullivan D.J."/>
            <person name="McKay L.L."/>
            <person name="Ohno H."/>
            <person name="Kikuchi J."/>
            <person name="Masaoka T."/>
            <person name="Hattori M."/>
        </authorList>
    </citation>
    <scope>NUCLEOTIDE SEQUENCE [LARGE SCALE GENOMIC DNA]</scope>
    <source>
        <strain evidence="6">NBRC 3956 / LMG 18251</strain>
    </source>
</reference>
<dbReference type="InterPro" id="IPR050090">
    <property type="entry name" value="Tyrosine_recombinase_XerCD"/>
</dbReference>
<evidence type="ECO:0000256" key="3">
    <source>
        <dbReference type="ARBA" id="ARBA00023172"/>
    </source>
</evidence>
<dbReference type="InterPro" id="IPR028259">
    <property type="entry name" value="AP2-like_int_N"/>
</dbReference>
<gene>
    <name evidence="5" type="ordered locus">LAF_0657</name>
</gene>
<evidence type="ECO:0000256" key="1">
    <source>
        <dbReference type="ARBA" id="ARBA00008857"/>
    </source>
</evidence>
<evidence type="ECO:0000256" key="2">
    <source>
        <dbReference type="ARBA" id="ARBA00023125"/>
    </source>
</evidence>
<dbReference type="GO" id="GO:0006310">
    <property type="term" value="P:DNA recombination"/>
    <property type="evidence" value="ECO:0007669"/>
    <property type="project" value="UniProtKB-KW"/>
</dbReference>
<dbReference type="PROSITE" id="PS51898">
    <property type="entry name" value="TYR_RECOMBINASE"/>
    <property type="match status" value="1"/>
</dbReference>
<sequence length="364" mass="41550">MCIMAQIIKKGPSWMVRVSIMGDDGKQHKKSKAGFKTKAAAKAYAAKMEFQKTTGGVALVSGTLFPDYFKDWFNLYKRSNVTERTALTYHQVYNALKQYLNVPVEDIDRRRYRQFMVDFGSNRAKSTVSKFNSLIHACVKDAMYDGVVHKDFVASTDLVFDKSKTREVDYLSIDEIQRLVSHLVKTRNVHFTSKYMILTAIYTGARLGEIQALTWSDIKNNTISINKSWNETTQDFQPTKNESSIRTINVGDQLIALLKELNFNKKQIFVSQYHTVPTSAAVNKTLRESLKACHINRRGFHFHSLRHSHVAFLLANGIDLYAISKRLGHSDITTTSRVYSYMIDEYKNLTNNQIIKALGKLSSV</sequence>
<dbReference type="Gene3D" id="1.10.150.130">
    <property type="match status" value="1"/>
</dbReference>
<dbReference type="PANTHER" id="PTHR30349:SF64">
    <property type="entry name" value="PROPHAGE INTEGRASE INTD-RELATED"/>
    <property type="match status" value="1"/>
</dbReference>
<dbReference type="InterPro" id="IPR010998">
    <property type="entry name" value="Integrase_recombinase_N"/>
</dbReference>
<dbReference type="Pfam" id="PF14657">
    <property type="entry name" value="Arm-DNA-bind_4"/>
    <property type="match status" value="1"/>
</dbReference>
<dbReference type="EMBL" id="AP008937">
    <property type="protein sequence ID" value="BAG26993.1"/>
    <property type="molecule type" value="Genomic_DNA"/>
</dbReference>
<accession>A0ABF7R276</accession>
<dbReference type="Proteomes" id="UP000001697">
    <property type="component" value="Chromosome"/>
</dbReference>
<keyword evidence="3" id="KW-0233">DNA recombination</keyword>
<dbReference type="AlphaFoldDB" id="A0ABF7R276"/>
<organism evidence="5 6">
    <name type="scientific">Limosilactobacillus fermentum (strain NBRC 3956 / LMG 18251)</name>
    <name type="common">Lactobacillus fermentum</name>
    <dbReference type="NCBI Taxonomy" id="334390"/>
    <lineage>
        <taxon>Bacteria</taxon>
        <taxon>Bacillati</taxon>
        <taxon>Bacillota</taxon>
        <taxon>Bacilli</taxon>
        <taxon>Lactobacillales</taxon>
        <taxon>Lactobacillaceae</taxon>
        <taxon>Limosilactobacillus</taxon>
    </lineage>
</organism>
<dbReference type="InterPro" id="IPR011010">
    <property type="entry name" value="DNA_brk_join_enz"/>
</dbReference>
<dbReference type="InterPro" id="IPR002104">
    <property type="entry name" value="Integrase_catalytic"/>
</dbReference>
<dbReference type="SUPFAM" id="SSF56349">
    <property type="entry name" value="DNA breaking-rejoining enzymes"/>
    <property type="match status" value="1"/>
</dbReference>
<dbReference type="Pfam" id="PF00589">
    <property type="entry name" value="Phage_integrase"/>
    <property type="match status" value="1"/>
</dbReference>
<evidence type="ECO:0000313" key="6">
    <source>
        <dbReference type="Proteomes" id="UP000001697"/>
    </source>
</evidence>
<evidence type="ECO:0000313" key="5">
    <source>
        <dbReference type="EMBL" id="BAG26993.1"/>
    </source>
</evidence>
<evidence type="ECO:0000259" key="4">
    <source>
        <dbReference type="PROSITE" id="PS51898"/>
    </source>
</evidence>
<keyword evidence="6" id="KW-1185">Reference proteome</keyword>
<dbReference type="PANTHER" id="PTHR30349">
    <property type="entry name" value="PHAGE INTEGRASE-RELATED"/>
    <property type="match status" value="1"/>
</dbReference>
<comment type="similarity">
    <text evidence="1">Belongs to the 'phage' integrase family.</text>
</comment>
<feature type="domain" description="Tyr recombinase" evidence="4">
    <location>
        <begin position="166"/>
        <end position="354"/>
    </location>
</feature>